<evidence type="ECO:0000256" key="9">
    <source>
        <dbReference type="RuleBase" id="RU003357"/>
    </source>
</evidence>
<comment type="similarity">
    <text evidence="8 9">Belongs to the TonB-dependent receptor family.</text>
</comment>
<dbReference type="HOGENOM" id="CLU_004317_1_1_10"/>
<evidence type="ECO:0000256" key="3">
    <source>
        <dbReference type="ARBA" id="ARBA00022452"/>
    </source>
</evidence>
<dbReference type="Pfam" id="PF00593">
    <property type="entry name" value="TonB_dep_Rec_b-barrel"/>
    <property type="match status" value="1"/>
</dbReference>
<keyword evidence="4 8" id="KW-0812">Transmembrane</keyword>
<keyword evidence="2 8" id="KW-0813">Transport</keyword>
<reference evidence="14 15" key="1">
    <citation type="submission" date="2013-08" db="EMBL/GenBank/DDBJ databases">
        <authorList>
            <person name="Weinstock G."/>
            <person name="Sodergren E."/>
            <person name="Wylie T."/>
            <person name="Fulton L."/>
            <person name="Fulton R."/>
            <person name="Fronick C."/>
            <person name="O'Laughlin M."/>
            <person name="Godfrey J."/>
            <person name="Miner T."/>
            <person name="Herter B."/>
            <person name="Appelbaum E."/>
            <person name="Cordes M."/>
            <person name="Lek S."/>
            <person name="Wollam A."/>
            <person name="Pepin K.H."/>
            <person name="Palsikar V.B."/>
            <person name="Mitreva M."/>
            <person name="Wilson R.K."/>
        </authorList>
    </citation>
    <scope>NUCLEOTIDE SEQUENCE [LARGE SCALE GENOMIC DNA]</scope>
    <source>
        <strain evidence="14 15">ATCC 15930</strain>
    </source>
</reference>
<keyword evidence="14" id="KW-0675">Receptor</keyword>
<dbReference type="Gene3D" id="2.40.170.20">
    <property type="entry name" value="TonB-dependent receptor, beta-barrel domain"/>
    <property type="match status" value="1"/>
</dbReference>
<name>A0A069QEB1_HOYLO</name>
<evidence type="ECO:0000256" key="7">
    <source>
        <dbReference type="ARBA" id="ARBA00023237"/>
    </source>
</evidence>
<dbReference type="eggNOG" id="COG4771">
    <property type="taxonomic scope" value="Bacteria"/>
</dbReference>
<evidence type="ECO:0000256" key="8">
    <source>
        <dbReference type="PROSITE-ProRule" id="PRU01360"/>
    </source>
</evidence>
<evidence type="ECO:0000313" key="14">
    <source>
        <dbReference type="EMBL" id="KDR51213.1"/>
    </source>
</evidence>
<evidence type="ECO:0000256" key="11">
    <source>
        <dbReference type="SAM" id="SignalP"/>
    </source>
</evidence>
<evidence type="ECO:0000256" key="10">
    <source>
        <dbReference type="SAM" id="MobiDB-lite"/>
    </source>
</evidence>
<dbReference type="PROSITE" id="PS52016">
    <property type="entry name" value="TONB_DEPENDENT_REC_3"/>
    <property type="match status" value="1"/>
</dbReference>
<proteinExistence type="inferred from homology"/>
<comment type="subcellular location">
    <subcellularLocation>
        <location evidence="1 8">Cell outer membrane</location>
        <topology evidence="1 8">Multi-pass membrane protein</topology>
    </subcellularLocation>
</comment>
<dbReference type="EMBL" id="JNGW01000118">
    <property type="protein sequence ID" value="KDR51213.1"/>
    <property type="molecule type" value="Genomic_DNA"/>
</dbReference>
<dbReference type="InterPro" id="IPR023997">
    <property type="entry name" value="TonB-dep_OMP_SusC/RagA_CS"/>
</dbReference>
<dbReference type="Pfam" id="PF13715">
    <property type="entry name" value="CarbopepD_reg_2"/>
    <property type="match status" value="1"/>
</dbReference>
<dbReference type="Gene3D" id="2.60.40.1120">
    <property type="entry name" value="Carboxypeptidase-like, regulatory domain"/>
    <property type="match status" value="1"/>
</dbReference>
<evidence type="ECO:0000256" key="1">
    <source>
        <dbReference type="ARBA" id="ARBA00004571"/>
    </source>
</evidence>
<evidence type="ECO:0000256" key="5">
    <source>
        <dbReference type="ARBA" id="ARBA00023077"/>
    </source>
</evidence>
<comment type="caution">
    <text evidence="14">The sequence shown here is derived from an EMBL/GenBank/DDBJ whole genome shotgun (WGS) entry which is preliminary data.</text>
</comment>
<gene>
    <name evidence="14" type="ORF">HMPREF1991_02731</name>
</gene>
<feature type="signal peptide" evidence="11">
    <location>
        <begin position="1"/>
        <end position="30"/>
    </location>
</feature>
<evidence type="ECO:0000256" key="2">
    <source>
        <dbReference type="ARBA" id="ARBA00022448"/>
    </source>
</evidence>
<keyword evidence="5 9" id="KW-0798">TonB box</keyword>
<feature type="region of interest" description="Disordered" evidence="10">
    <location>
        <begin position="37"/>
        <end position="57"/>
    </location>
</feature>
<evidence type="ECO:0000259" key="13">
    <source>
        <dbReference type="Pfam" id="PF07715"/>
    </source>
</evidence>
<accession>A0A069QEB1</accession>
<sequence>MTFYLSKCKPQKVLATTLLLYGSMGLQAHALTVGTAKSPSNAQETTAPASSPTALNTIEHQPSNATNLQTGRQVRVKGHVADANGEPIVGATVTQRGTKNATVTDIDGNFTIEVPAQSELTVSYIGFADQTVKAAQDVTIVLKANEESLDEVVVVGYGVQKKVNLTGAVSAVKGDELQMRPITDASQGLQGMVPGLLVTNNKAGRPGATGTLSLRGQGNLSGTGHPYVLVDGIEMSLSDINPNDIESISVLKDAAACAIYGARAAYGVILVTTKKGAEGKLHVSYQGSVGWSSPTVLPKMANALEFAHFWNDGVTNAGSSRLYSAEKLEKLRQYMENPESVNPWYELPANANMNPAFENSESGVGNVDYFKLHYKNSAFKQQHNLSFSGGTKAAQYYISGGYLEEDGILRYADINYKRMNVASTINSQITPWMKMKFGLKFRHSLDKTPFGSGAIADGFFHSLARFRPTVSVVDPNGHFTELSMIPYLQSGTYTRTKQDLMNLSGGLEFNPFKGFNIYLDYTYKLSNWSYQAKSVAPLIYGADGVSTSKGVRSELGISAQGGFTRAESHTRYQNISLYGNYTFSLFDAHNLTLMGGYQEEDNDYDYLYNGITGIYSTTNPNVGMGTGDRPVTDTRNGWATRGFFGRINYDYKGRYLVEFNGRYDGSSRFLPEHRWGWFPSVSVGWNITQEKFMEPITSTLSHLKLRMSYGRLGNQSGAALYTFVSIMQLSDRLGQYIFPEGRRMYINAPAVINSATTWEKVNSKNIGLDFGLLGNALTGSFDLFERNTSDMLGPSVDYPDYFGAKAPQTNNASLRDRGWELTLNYRGKIGRDIDFQVGGSLSDASTVVTEYANPTGNDPAGSWYKGRRVGEIWGYRVDGIIQTQAEADQYNSTYNTSYFTTKPWEPGDLKFRDLNGDKNINNGKNVLGDMGDVEVIGNTTPRYQYTINGMVSWKGLSLSLMFQGVGKRDWNPAGNIYFWGSGPYAQVTVFKEHLDYWTKDNPNAYYPRPYINTAGAVGAHSAKTLRHTTDRYLQSAAYCRLKNITLSYILPKHLVKKANLEQVRVFFSGENLLTFTKLKGMFDPEGVFTQNDYNKEGGKNYPMNKVVSFGLTVNL</sequence>
<keyword evidence="11" id="KW-0732">Signal</keyword>
<dbReference type="SUPFAM" id="SSF49464">
    <property type="entry name" value="Carboxypeptidase regulatory domain-like"/>
    <property type="match status" value="1"/>
</dbReference>
<evidence type="ECO:0000313" key="15">
    <source>
        <dbReference type="Proteomes" id="UP000027442"/>
    </source>
</evidence>
<dbReference type="InterPro" id="IPR000531">
    <property type="entry name" value="Beta-barrel_TonB"/>
</dbReference>
<dbReference type="InterPro" id="IPR023996">
    <property type="entry name" value="TonB-dep_OMP_SusC/RagA"/>
</dbReference>
<feature type="domain" description="TonB-dependent receptor-like beta-barrel" evidence="12">
    <location>
        <begin position="487"/>
        <end position="985"/>
    </location>
</feature>
<evidence type="ECO:0000259" key="12">
    <source>
        <dbReference type="Pfam" id="PF00593"/>
    </source>
</evidence>
<dbReference type="SUPFAM" id="SSF56935">
    <property type="entry name" value="Porins"/>
    <property type="match status" value="1"/>
</dbReference>
<evidence type="ECO:0000256" key="6">
    <source>
        <dbReference type="ARBA" id="ARBA00023136"/>
    </source>
</evidence>
<keyword evidence="6 8" id="KW-0472">Membrane</keyword>
<evidence type="ECO:0000256" key="4">
    <source>
        <dbReference type="ARBA" id="ARBA00022692"/>
    </source>
</evidence>
<dbReference type="Gene3D" id="2.170.130.10">
    <property type="entry name" value="TonB-dependent receptor, plug domain"/>
    <property type="match status" value="1"/>
</dbReference>
<dbReference type="GO" id="GO:0009279">
    <property type="term" value="C:cell outer membrane"/>
    <property type="evidence" value="ECO:0007669"/>
    <property type="project" value="UniProtKB-SubCell"/>
</dbReference>
<dbReference type="InterPro" id="IPR012910">
    <property type="entry name" value="Plug_dom"/>
</dbReference>
<dbReference type="InterPro" id="IPR036942">
    <property type="entry name" value="Beta-barrel_TonB_sf"/>
</dbReference>
<keyword evidence="7 8" id="KW-0998">Cell outer membrane</keyword>
<keyword evidence="15" id="KW-1185">Reference proteome</keyword>
<dbReference type="PATRIC" id="fig|1122985.7.peg.2826"/>
<dbReference type="NCBIfam" id="TIGR04057">
    <property type="entry name" value="SusC_RagA_signa"/>
    <property type="match status" value="1"/>
</dbReference>
<keyword evidence="3 8" id="KW-1134">Transmembrane beta strand</keyword>
<dbReference type="Proteomes" id="UP000027442">
    <property type="component" value="Unassembled WGS sequence"/>
</dbReference>
<feature type="chain" id="PRO_5001668019" evidence="11">
    <location>
        <begin position="31"/>
        <end position="1115"/>
    </location>
</feature>
<organism evidence="14 15">
    <name type="scientific">Hoylesella loescheii DSM 19665 = JCM 12249 = ATCC 15930</name>
    <dbReference type="NCBI Taxonomy" id="1122985"/>
    <lineage>
        <taxon>Bacteria</taxon>
        <taxon>Pseudomonadati</taxon>
        <taxon>Bacteroidota</taxon>
        <taxon>Bacteroidia</taxon>
        <taxon>Bacteroidales</taxon>
        <taxon>Prevotellaceae</taxon>
        <taxon>Hoylesella</taxon>
    </lineage>
</organism>
<dbReference type="AlphaFoldDB" id="A0A069QEB1"/>
<protein>
    <submittedName>
        <fullName evidence="14">TonB-dependent receptor plug domain protein</fullName>
    </submittedName>
</protein>
<dbReference type="InterPro" id="IPR037066">
    <property type="entry name" value="Plug_dom_sf"/>
</dbReference>
<dbReference type="RefSeq" id="WP_026292556.1">
    <property type="nucleotide sequence ID" value="NZ_KB899219.1"/>
</dbReference>
<dbReference type="NCBIfam" id="TIGR04056">
    <property type="entry name" value="OMP_RagA_SusC"/>
    <property type="match status" value="1"/>
</dbReference>
<dbReference type="InterPro" id="IPR039426">
    <property type="entry name" value="TonB-dep_rcpt-like"/>
</dbReference>
<dbReference type="Pfam" id="PF07715">
    <property type="entry name" value="Plug"/>
    <property type="match status" value="1"/>
</dbReference>
<dbReference type="InterPro" id="IPR008969">
    <property type="entry name" value="CarboxyPept-like_regulatory"/>
</dbReference>
<feature type="domain" description="TonB-dependent receptor plug" evidence="13">
    <location>
        <begin position="162"/>
        <end position="268"/>
    </location>
</feature>